<dbReference type="RefSeq" id="WP_344880931.1">
    <property type="nucleotide sequence ID" value="NZ_BAABCJ010000001.1"/>
</dbReference>
<evidence type="ECO:0000313" key="1">
    <source>
        <dbReference type="EMBL" id="GAA3699385.1"/>
    </source>
</evidence>
<dbReference type="EMBL" id="BAABCJ010000001">
    <property type="protein sequence ID" value="GAA3699385.1"/>
    <property type="molecule type" value="Genomic_DNA"/>
</dbReference>
<evidence type="ECO:0008006" key="3">
    <source>
        <dbReference type="Google" id="ProtNLM"/>
    </source>
</evidence>
<dbReference type="Proteomes" id="UP001501536">
    <property type="component" value="Unassembled WGS sequence"/>
</dbReference>
<evidence type="ECO:0000313" key="2">
    <source>
        <dbReference type="Proteomes" id="UP001501536"/>
    </source>
</evidence>
<protein>
    <recommendedName>
        <fullName evidence="3">DNA-binding protein</fullName>
    </recommendedName>
</protein>
<keyword evidence="2" id="KW-1185">Reference proteome</keyword>
<reference evidence="2" key="1">
    <citation type="journal article" date="2019" name="Int. J. Syst. Evol. Microbiol.">
        <title>The Global Catalogue of Microorganisms (GCM) 10K type strain sequencing project: providing services to taxonomists for standard genome sequencing and annotation.</title>
        <authorList>
            <consortium name="The Broad Institute Genomics Platform"/>
            <consortium name="The Broad Institute Genome Sequencing Center for Infectious Disease"/>
            <person name="Wu L."/>
            <person name="Ma J."/>
        </authorList>
    </citation>
    <scope>NUCLEOTIDE SEQUENCE [LARGE SCALE GENOMIC DNA]</scope>
    <source>
        <strain evidence="2">JCM 16961</strain>
    </source>
</reference>
<proteinExistence type="predicted"/>
<accession>A0ABP7D4B6</accession>
<name>A0ABP7D4B6_9MICC</name>
<comment type="caution">
    <text evidence="1">The sequence shown here is derived from an EMBL/GenBank/DDBJ whole genome shotgun (WGS) entry which is preliminary data.</text>
</comment>
<organism evidence="1 2">
    <name type="scientific">Zhihengliuella alba</name>
    <dbReference type="NCBI Taxonomy" id="547018"/>
    <lineage>
        <taxon>Bacteria</taxon>
        <taxon>Bacillati</taxon>
        <taxon>Actinomycetota</taxon>
        <taxon>Actinomycetes</taxon>
        <taxon>Micrococcales</taxon>
        <taxon>Micrococcaceae</taxon>
        <taxon>Zhihengliuella</taxon>
    </lineage>
</organism>
<sequence length="71" mass="7832">MEDLPQLPEHPDRIAYTVEQAASAVGVSKDIIRAHIKRGNLVARYPSSRPIISAQELGDWLEALPTEPPES</sequence>
<gene>
    <name evidence="1" type="ORF">GCM10022377_10480</name>
</gene>